<dbReference type="GO" id="GO:0043565">
    <property type="term" value="F:sequence-specific DNA binding"/>
    <property type="evidence" value="ECO:0007669"/>
    <property type="project" value="InterPro"/>
</dbReference>
<dbReference type="Proteomes" id="UP000194151">
    <property type="component" value="Chromosome"/>
</dbReference>
<dbReference type="InterPro" id="IPR009057">
    <property type="entry name" value="Homeodomain-like_sf"/>
</dbReference>
<keyword evidence="4" id="KW-0812">Transmembrane</keyword>
<organism evidence="6 7">
    <name type="scientific">Bordetella genomosp. 8</name>
    <dbReference type="NCBI Taxonomy" id="1416806"/>
    <lineage>
        <taxon>Bacteria</taxon>
        <taxon>Pseudomonadati</taxon>
        <taxon>Pseudomonadota</taxon>
        <taxon>Betaproteobacteria</taxon>
        <taxon>Burkholderiales</taxon>
        <taxon>Alcaligenaceae</taxon>
        <taxon>Bordetella</taxon>
    </lineage>
</organism>
<dbReference type="InterPro" id="IPR018060">
    <property type="entry name" value="HTH_AraC"/>
</dbReference>
<dbReference type="SMART" id="SM00342">
    <property type="entry name" value="HTH_ARAC"/>
    <property type="match status" value="1"/>
</dbReference>
<evidence type="ECO:0000256" key="3">
    <source>
        <dbReference type="ARBA" id="ARBA00023163"/>
    </source>
</evidence>
<dbReference type="Gene3D" id="3.40.50.880">
    <property type="match status" value="1"/>
</dbReference>
<dbReference type="OrthoDB" id="8543772at2"/>
<evidence type="ECO:0000256" key="2">
    <source>
        <dbReference type="ARBA" id="ARBA00023125"/>
    </source>
</evidence>
<feature type="transmembrane region" description="Helical" evidence="4">
    <location>
        <begin position="20"/>
        <end position="47"/>
    </location>
</feature>
<keyword evidence="7" id="KW-1185">Reference proteome</keyword>
<dbReference type="AlphaFoldDB" id="A0A1W6YFD0"/>
<proteinExistence type="predicted"/>
<dbReference type="InterPro" id="IPR018062">
    <property type="entry name" value="HTH_AraC-typ_CS"/>
</dbReference>
<keyword evidence="4" id="KW-0472">Membrane</keyword>
<evidence type="ECO:0000256" key="1">
    <source>
        <dbReference type="ARBA" id="ARBA00023015"/>
    </source>
</evidence>
<dbReference type="InterPro" id="IPR002818">
    <property type="entry name" value="DJ-1/PfpI"/>
</dbReference>
<dbReference type="InterPro" id="IPR029062">
    <property type="entry name" value="Class_I_gatase-like"/>
</dbReference>
<evidence type="ECO:0000313" key="7">
    <source>
        <dbReference type="Proteomes" id="UP000194151"/>
    </source>
</evidence>
<gene>
    <name evidence="6" type="ORF">CAL12_01830</name>
</gene>
<dbReference type="STRING" id="1416806.CAL12_01830"/>
<dbReference type="PANTHER" id="PTHR43130">
    <property type="entry name" value="ARAC-FAMILY TRANSCRIPTIONAL REGULATOR"/>
    <property type="match status" value="1"/>
</dbReference>
<reference evidence="6 7" key="1">
    <citation type="submission" date="2017-05" db="EMBL/GenBank/DDBJ databases">
        <title>Complete and WGS of Bordetella genogroups.</title>
        <authorList>
            <person name="Spilker T."/>
            <person name="LiPuma J."/>
        </authorList>
    </citation>
    <scope>NUCLEOTIDE SEQUENCE [LARGE SCALE GENOMIC DNA]</scope>
    <source>
        <strain evidence="6 7">AU19157</strain>
    </source>
</reference>
<dbReference type="GO" id="GO:0003700">
    <property type="term" value="F:DNA-binding transcription factor activity"/>
    <property type="evidence" value="ECO:0007669"/>
    <property type="project" value="InterPro"/>
</dbReference>
<dbReference type="SUPFAM" id="SSF46689">
    <property type="entry name" value="Homeodomain-like"/>
    <property type="match status" value="2"/>
</dbReference>
<dbReference type="KEGG" id="bgv:CAL12_01830"/>
<keyword evidence="4" id="KW-1133">Transmembrane helix</keyword>
<evidence type="ECO:0000313" key="6">
    <source>
        <dbReference type="EMBL" id="ARP79684.1"/>
    </source>
</evidence>
<dbReference type="PROSITE" id="PS00041">
    <property type="entry name" value="HTH_ARAC_FAMILY_1"/>
    <property type="match status" value="1"/>
</dbReference>
<evidence type="ECO:0000259" key="5">
    <source>
        <dbReference type="PROSITE" id="PS01124"/>
    </source>
</evidence>
<accession>A0A1W6YFD0</accession>
<dbReference type="CDD" id="cd03137">
    <property type="entry name" value="GATase1_AraC_1"/>
    <property type="match status" value="1"/>
</dbReference>
<protein>
    <submittedName>
        <fullName evidence="6">AraC family transcriptional regulator</fullName>
    </submittedName>
</protein>
<keyword evidence="2" id="KW-0238">DNA-binding</keyword>
<sequence>MAREFSGRRIKRFAGFRSNFARIGPIRSIPGILAVSIPVPVVAVIAFDRISAFHLSVPCAVFGGYGGVAGAPRFSLKVCSAEGSTLATTTAGFSVVATPSLEITKTADVIVIPSWRDVKETPPAAMLEAVAAAHARGARIVGLCLGAYVLAAAGILDGRRATTHFAWVDHFATRFPRVKVEPSVLYVDDGNITTSAGTASGIDCCLHIVRALYGAKVADFAARRLVVPPHRHGAQAQLPPQAASSEGAGFRLAELLDWLRGTIVEKHTADSLAERLAMSRRTFNRRFLSLTGCSLSEWLLAERLRLAQKMLETTELPLEIIAARAGLGSASSLRQHFSRMLQTSPSAYRKQFKRRA</sequence>
<dbReference type="SUPFAM" id="SSF52317">
    <property type="entry name" value="Class I glutamine amidotransferase-like"/>
    <property type="match status" value="1"/>
</dbReference>
<dbReference type="Pfam" id="PF01965">
    <property type="entry name" value="DJ-1_PfpI"/>
    <property type="match status" value="1"/>
</dbReference>
<dbReference type="Gene3D" id="1.10.10.60">
    <property type="entry name" value="Homeodomain-like"/>
    <property type="match status" value="1"/>
</dbReference>
<dbReference type="Pfam" id="PF12833">
    <property type="entry name" value="HTH_18"/>
    <property type="match status" value="1"/>
</dbReference>
<feature type="domain" description="HTH araC/xylS-type" evidence="5">
    <location>
        <begin position="253"/>
        <end position="351"/>
    </location>
</feature>
<keyword evidence="3" id="KW-0804">Transcription</keyword>
<dbReference type="PANTHER" id="PTHR43130:SF3">
    <property type="entry name" value="HTH-TYPE TRANSCRIPTIONAL REGULATOR RV1931C"/>
    <property type="match status" value="1"/>
</dbReference>
<name>A0A1W6YFD0_9BORD</name>
<dbReference type="InterPro" id="IPR052158">
    <property type="entry name" value="INH-QAR"/>
</dbReference>
<keyword evidence="1" id="KW-0805">Transcription regulation</keyword>
<dbReference type="EMBL" id="CP021108">
    <property type="protein sequence ID" value="ARP79684.1"/>
    <property type="molecule type" value="Genomic_DNA"/>
</dbReference>
<dbReference type="PROSITE" id="PS01124">
    <property type="entry name" value="HTH_ARAC_FAMILY_2"/>
    <property type="match status" value="1"/>
</dbReference>
<evidence type="ECO:0000256" key="4">
    <source>
        <dbReference type="SAM" id="Phobius"/>
    </source>
</evidence>